<evidence type="ECO:0008006" key="4">
    <source>
        <dbReference type="Google" id="ProtNLM"/>
    </source>
</evidence>
<keyword evidence="3" id="KW-1185">Reference proteome</keyword>
<comment type="caution">
    <text evidence="2">The sequence shown here is derived from an EMBL/GenBank/DDBJ whole genome shotgun (WGS) entry which is preliminary data.</text>
</comment>
<accession>A0AA40DW83</accession>
<feature type="compositionally biased region" description="Gly residues" evidence="1">
    <location>
        <begin position="292"/>
        <end position="304"/>
    </location>
</feature>
<name>A0AA40DW83_9PEZI</name>
<evidence type="ECO:0000256" key="1">
    <source>
        <dbReference type="SAM" id="MobiDB-lite"/>
    </source>
</evidence>
<dbReference type="GeneID" id="85317569"/>
<sequence length="411" mass="44815">MIAAATMAPAHLLDLPRELLDQIFSELCMHCLGMSSVGRRTCPKFQQAMAPRRRALSALSRTCRALHHLATPFLFHRLWAPHDRDAFRFLCALLRRPEHGSHVRVLDICRGGADSSITRLDSLASDMAGTDTHTDAVLFQRALARHGIVPAARKKQLSPARRTTTPLGFAFNEFAPENYCPLLETLFLLALALCPLAAEAHLMLFWNLMRFEFLNSHNNKTLGGGVVGFPSLRRLVVTYHSPTYGWFLSDIAPLVAAAPNLEALVCEQCMGVARDDDDDKDDGRDDKDEGAGEGGETGVSGGSAGALLQWPRLREMQFKNARLSRGDLAAVLAALRPTRLASFAVVSERRAAKGQDGLFENVGSMAAAKARGAAYPHLKAVAVSRGSLDDGQADLLRDMFADCGVRFEAPE</sequence>
<feature type="region of interest" description="Disordered" evidence="1">
    <location>
        <begin position="275"/>
        <end position="304"/>
    </location>
</feature>
<protein>
    <recommendedName>
        <fullName evidence="4">F-box domain-containing protein</fullName>
    </recommendedName>
</protein>
<reference evidence="2" key="1">
    <citation type="submission" date="2023-06" db="EMBL/GenBank/DDBJ databases">
        <title>Genome-scale phylogeny and comparative genomics of the fungal order Sordariales.</title>
        <authorList>
            <consortium name="Lawrence Berkeley National Laboratory"/>
            <person name="Hensen N."/>
            <person name="Bonometti L."/>
            <person name="Westerberg I."/>
            <person name="Brannstrom I.O."/>
            <person name="Guillou S."/>
            <person name="Cros-Aarteil S."/>
            <person name="Calhoun S."/>
            <person name="Haridas S."/>
            <person name="Kuo A."/>
            <person name="Mondo S."/>
            <person name="Pangilinan J."/>
            <person name="Riley R."/>
            <person name="LaButti K."/>
            <person name="Andreopoulos B."/>
            <person name="Lipzen A."/>
            <person name="Chen C."/>
            <person name="Yanf M."/>
            <person name="Daum C."/>
            <person name="Ng V."/>
            <person name="Clum A."/>
            <person name="Steindorff A."/>
            <person name="Ohm R."/>
            <person name="Martin F."/>
            <person name="Silar P."/>
            <person name="Natvig D."/>
            <person name="Lalanne C."/>
            <person name="Gautier V."/>
            <person name="Ament-velasquez S.L."/>
            <person name="Kruys A."/>
            <person name="Hutchinson M.I."/>
            <person name="Powell A.J."/>
            <person name="Barry K."/>
            <person name="Miller A.N."/>
            <person name="Grigoriev I.V."/>
            <person name="Debuchy R."/>
            <person name="Gladieux P."/>
            <person name="Thoren M.H."/>
            <person name="Johannesson H."/>
        </authorList>
    </citation>
    <scope>NUCLEOTIDE SEQUENCE</scope>
    <source>
        <strain evidence="2">SMH2392-1A</strain>
    </source>
</reference>
<gene>
    <name evidence="2" type="ORF">B0T26DRAFT_309186</name>
</gene>
<dbReference type="Proteomes" id="UP001172101">
    <property type="component" value="Unassembled WGS sequence"/>
</dbReference>
<organism evidence="2 3">
    <name type="scientific">Lasiosphaeria miniovina</name>
    <dbReference type="NCBI Taxonomy" id="1954250"/>
    <lineage>
        <taxon>Eukaryota</taxon>
        <taxon>Fungi</taxon>
        <taxon>Dikarya</taxon>
        <taxon>Ascomycota</taxon>
        <taxon>Pezizomycotina</taxon>
        <taxon>Sordariomycetes</taxon>
        <taxon>Sordariomycetidae</taxon>
        <taxon>Sordariales</taxon>
        <taxon>Lasiosphaeriaceae</taxon>
        <taxon>Lasiosphaeria</taxon>
    </lineage>
</organism>
<evidence type="ECO:0000313" key="3">
    <source>
        <dbReference type="Proteomes" id="UP001172101"/>
    </source>
</evidence>
<dbReference type="EMBL" id="JAUIRO010000004">
    <property type="protein sequence ID" value="KAK0717935.1"/>
    <property type="molecule type" value="Genomic_DNA"/>
</dbReference>
<proteinExistence type="predicted"/>
<feature type="compositionally biased region" description="Basic and acidic residues" evidence="1">
    <location>
        <begin position="281"/>
        <end position="290"/>
    </location>
</feature>
<evidence type="ECO:0000313" key="2">
    <source>
        <dbReference type="EMBL" id="KAK0717935.1"/>
    </source>
</evidence>
<dbReference type="AlphaFoldDB" id="A0AA40DW83"/>
<dbReference type="RefSeq" id="XP_060296728.1">
    <property type="nucleotide sequence ID" value="XM_060434299.1"/>
</dbReference>